<feature type="repeat" description="ANK" evidence="3">
    <location>
        <begin position="150"/>
        <end position="182"/>
    </location>
</feature>
<feature type="repeat" description="ANK" evidence="3">
    <location>
        <begin position="117"/>
        <end position="149"/>
    </location>
</feature>
<feature type="repeat" description="ANK" evidence="3">
    <location>
        <begin position="249"/>
        <end position="281"/>
    </location>
</feature>
<dbReference type="PANTHER" id="PTHR24173:SF74">
    <property type="entry name" value="ANKYRIN REPEAT DOMAIN-CONTAINING PROTEIN 16"/>
    <property type="match status" value="1"/>
</dbReference>
<dbReference type="RefSeq" id="XP_035692616.1">
    <property type="nucleotide sequence ID" value="XM_035836723.1"/>
</dbReference>
<dbReference type="Gene3D" id="2.60.220.30">
    <property type="match status" value="2"/>
</dbReference>
<evidence type="ECO:0000256" key="1">
    <source>
        <dbReference type="ARBA" id="ARBA00022737"/>
    </source>
</evidence>
<evidence type="ECO:0000259" key="4">
    <source>
        <dbReference type="PROSITE" id="PS51145"/>
    </source>
</evidence>
<sequence length="819" mass="87497">MTWRTIEEDSGGEELVDKAASVCRAAACNEVESVRNTSTSTDPGYEVELGQGGVELTPAKTKSRSNDVALAISKLLVLTGCQQDGDTPLRNAVSGGHVGIVELLLKAGSKVNSSDEVGDTALHNSASTGRLNIADLLLTFKANVDSRNELQDTPLTKACEGGHIGIVEILLNAGAKVNHVNLDKDTPLHKATSGGHDGVVELLLHDNAQLNSTNKNGETPLHNAVDGGHVGLVERLLKAKAKTDITDIFEATPLHGASEGGHIQIVELLLNHGARVDAMDKVGRVPLHLAADEGNVDVAESILEKKPEVDSRDKVMAAPLHMAASGGHIDVVELLLNAGAKVDSRDENGNTPLHDAASEGHADVADLLLKVGAKVDSRNEKKATVHPKVNKRQGGAAQFVIETDAQGGSKSKKKATPLHKAADGGHVDVSKLLLNFGALVNSKDEFKNTPLHKAASAGHVGVADLLIKKNAQKDSVNKVKATPLHLAATGGHVGVVELLLSAGAQVDSTNQNGMSPKDIAIMDTFPGQYPNRKIASCQEGRQKIGPNGGKLQTASCAVIVPPGALSRITEFTCQVVKTTDVNIPLEADDLLVSDIIELGPHGTRFSKPVTVEMHYSSTPSEGTREFAIWATDDKIDWTVPNVKEKSEDKLTVAVDHFSIFAVISRLKHDQVTVSTEGCILTSSTQPAVEITFPEQSVQAPIEIKMQVRDVPKEQVDDMKLKDPSMRSLISTGPIVKVGTLTSSTVQFYKPVTVRVPHPRHYMSIEQREPLGTLRVMSCEEEEGEWVDITDDANIRDMGESVAFDVNHFSRYLGSCRLVK</sequence>
<dbReference type="Pfam" id="PF00023">
    <property type="entry name" value="Ank"/>
    <property type="match status" value="4"/>
</dbReference>
<evidence type="ECO:0000313" key="6">
    <source>
        <dbReference type="RefSeq" id="XP_035692616.1"/>
    </source>
</evidence>
<dbReference type="InterPro" id="IPR002110">
    <property type="entry name" value="Ankyrin_rpt"/>
</dbReference>
<dbReference type="InterPro" id="IPR000906">
    <property type="entry name" value="ZU5_dom"/>
</dbReference>
<reference evidence="6" key="2">
    <citation type="submission" date="2025-08" db="UniProtKB">
        <authorList>
            <consortium name="RefSeq"/>
        </authorList>
    </citation>
    <scope>IDENTIFICATION</scope>
    <source>
        <strain evidence="6">S238N-H82</strain>
        <tissue evidence="6">Testes</tissue>
    </source>
</reference>
<name>A0A9J7N5U7_BRAFL</name>
<dbReference type="Pfam" id="PF12796">
    <property type="entry name" value="Ank_2"/>
    <property type="match status" value="3"/>
</dbReference>
<feature type="repeat" description="ANK" evidence="3">
    <location>
        <begin position="413"/>
        <end position="445"/>
    </location>
</feature>
<protein>
    <submittedName>
        <fullName evidence="6">Ankyrin-1-like</fullName>
    </submittedName>
</protein>
<evidence type="ECO:0000313" key="5">
    <source>
        <dbReference type="Proteomes" id="UP000001554"/>
    </source>
</evidence>
<dbReference type="Pfam" id="PF00791">
    <property type="entry name" value="ZU5"/>
    <property type="match status" value="2"/>
</dbReference>
<evidence type="ECO:0000256" key="2">
    <source>
        <dbReference type="ARBA" id="ARBA00023043"/>
    </source>
</evidence>
<keyword evidence="2 3" id="KW-0040">ANK repeat</keyword>
<feature type="repeat" description="ANK" evidence="3">
    <location>
        <begin position="282"/>
        <end position="314"/>
    </location>
</feature>
<dbReference type="PROSITE" id="PS50297">
    <property type="entry name" value="ANK_REP_REGION"/>
    <property type="match status" value="12"/>
</dbReference>
<dbReference type="PRINTS" id="PR01415">
    <property type="entry name" value="ANKYRIN"/>
</dbReference>
<feature type="repeat" description="ANK" evidence="3">
    <location>
        <begin position="315"/>
        <end position="347"/>
    </location>
</feature>
<keyword evidence="5" id="KW-1185">Reference proteome</keyword>
<organism evidence="5 6">
    <name type="scientific">Branchiostoma floridae</name>
    <name type="common">Florida lancelet</name>
    <name type="synonym">Amphioxus</name>
    <dbReference type="NCBI Taxonomy" id="7739"/>
    <lineage>
        <taxon>Eukaryota</taxon>
        <taxon>Metazoa</taxon>
        <taxon>Chordata</taxon>
        <taxon>Cephalochordata</taxon>
        <taxon>Leptocardii</taxon>
        <taxon>Amphioxiformes</taxon>
        <taxon>Branchiostomatidae</taxon>
        <taxon>Branchiostoma</taxon>
    </lineage>
</organism>
<dbReference type="OrthoDB" id="676979at2759"/>
<feature type="repeat" description="ANK" evidence="3">
    <location>
        <begin position="216"/>
        <end position="248"/>
    </location>
</feature>
<feature type="repeat" description="ANK" evidence="3">
    <location>
        <begin position="479"/>
        <end position="511"/>
    </location>
</feature>
<dbReference type="AlphaFoldDB" id="A0A9J7N5U7"/>
<proteinExistence type="predicted"/>
<dbReference type="SUPFAM" id="SSF48403">
    <property type="entry name" value="Ankyrin repeat"/>
    <property type="match status" value="2"/>
</dbReference>
<keyword evidence="1" id="KW-0677">Repeat</keyword>
<evidence type="ECO:0000256" key="3">
    <source>
        <dbReference type="PROSITE-ProRule" id="PRU00023"/>
    </source>
</evidence>
<accession>A0A9J7N5U7</accession>
<dbReference type="PANTHER" id="PTHR24173">
    <property type="entry name" value="ANKYRIN REPEAT CONTAINING"/>
    <property type="match status" value="1"/>
</dbReference>
<dbReference type="Gene3D" id="1.25.40.20">
    <property type="entry name" value="Ankyrin repeat-containing domain"/>
    <property type="match status" value="6"/>
</dbReference>
<dbReference type="KEGG" id="bfo:118427086"/>
<dbReference type="PROSITE" id="PS50088">
    <property type="entry name" value="ANK_REPEAT"/>
    <property type="match status" value="12"/>
</dbReference>
<dbReference type="InterPro" id="IPR036770">
    <property type="entry name" value="Ankyrin_rpt-contain_sf"/>
</dbReference>
<feature type="repeat" description="ANK" evidence="3">
    <location>
        <begin position="446"/>
        <end position="478"/>
    </location>
</feature>
<feature type="repeat" description="ANK" evidence="3">
    <location>
        <begin position="348"/>
        <end position="380"/>
    </location>
</feature>
<dbReference type="SMART" id="SM00218">
    <property type="entry name" value="ZU5"/>
    <property type="match status" value="1"/>
</dbReference>
<reference evidence="5" key="1">
    <citation type="journal article" date="2020" name="Nat. Ecol. Evol.">
        <title>Deeply conserved synteny resolves early events in vertebrate evolution.</title>
        <authorList>
            <person name="Simakov O."/>
            <person name="Marletaz F."/>
            <person name="Yue J.X."/>
            <person name="O'Connell B."/>
            <person name="Jenkins J."/>
            <person name="Brandt A."/>
            <person name="Calef R."/>
            <person name="Tung C.H."/>
            <person name="Huang T.K."/>
            <person name="Schmutz J."/>
            <person name="Satoh N."/>
            <person name="Yu J.K."/>
            <person name="Putnam N.H."/>
            <person name="Green R.E."/>
            <person name="Rokhsar D.S."/>
        </authorList>
    </citation>
    <scope>NUCLEOTIDE SEQUENCE [LARGE SCALE GENOMIC DNA]</scope>
    <source>
        <strain evidence="5">S238N-H82</strain>
    </source>
</reference>
<gene>
    <name evidence="6" type="primary">LOC118427086</name>
</gene>
<feature type="domain" description="ZU5" evidence="4">
    <location>
        <begin position="538"/>
        <end position="666"/>
    </location>
</feature>
<feature type="repeat" description="ANK" evidence="3">
    <location>
        <begin position="84"/>
        <end position="116"/>
    </location>
</feature>
<dbReference type="SMART" id="SM00248">
    <property type="entry name" value="ANK"/>
    <property type="match status" value="12"/>
</dbReference>
<dbReference type="GeneID" id="118427086"/>
<dbReference type="PROSITE" id="PS51145">
    <property type="entry name" value="ZU5"/>
    <property type="match status" value="1"/>
</dbReference>
<feature type="repeat" description="ANK" evidence="3">
    <location>
        <begin position="183"/>
        <end position="215"/>
    </location>
</feature>
<dbReference type="Proteomes" id="UP000001554">
    <property type="component" value="Chromosome 12"/>
</dbReference>